<dbReference type="EMBL" id="NRSH01000031">
    <property type="protein sequence ID" value="MBK1726248.1"/>
    <property type="molecule type" value="Genomic_DNA"/>
</dbReference>
<dbReference type="PANTHER" id="PTHR48079:SF6">
    <property type="entry name" value="NAD(P)-BINDING DOMAIN-CONTAINING PROTEIN-RELATED"/>
    <property type="match status" value="1"/>
</dbReference>
<dbReference type="InterPro" id="IPR051783">
    <property type="entry name" value="NAD(P)-dependent_oxidoreduct"/>
</dbReference>
<evidence type="ECO:0000313" key="4">
    <source>
        <dbReference type="Proteomes" id="UP000738126"/>
    </source>
</evidence>
<proteinExistence type="predicted"/>
<evidence type="ECO:0000259" key="2">
    <source>
        <dbReference type="Pfam" id="PF01370"/>
    </source>
</evidence>
<feature type="region of interest" description="Disordered" evidence="1">
    <location>
        <begin position="244"/>
        <end position="266"/>
    </location>
</feature>
<gene>
    <name evidence="3" type="ORF">CKO13_04250</name>
</gene>
<dbReference type="RefSeq" id="WP_200257159.1">
    <property type="nucleotide sequence ID" value="NZ_NRSH01000031.1"/>
</dbReference>
<comment type="caution">
    <text evidence="3">The sequence shown here is derived from an EMBL/GenBank/DDBJ whole genome shotgun (WGS) entry which is preliminary data.</text>
</comment>
<keyword evidence="4" id="KW-1185">Reference proteome</keyword>
<dbReference type="InterPro" id="IPR036291">
    <property type="entry name" value="NAD(P)-bd_dom_sf"/>
</dbReference>
<dbReference type="Proteomes" id="UP000738126">
    <property type="component" value="Unassembled WGS sequence"/>
</dbReference>
<sequence>MAEEPHHPVGPGERALIAGCGRIGQALGERLAAAGAEVFGLRRRPEGLPAAITPIAADLAEPAALAAALPAPLDTVYYIVTPATFDDEGYRRAFVDGLGNLAAALRGQPRPPRRLVFVSSTAVYGQSAGEWIDEASPTEPGRFSGQRLLEAEAIALGGPWAGVAVRYGGIYGPGRDALIRKAQAGEPCQADQYTNRIHAEDVVASLAHLGRPAVAPGVYLGVDSAPATQCEVLDFIAERLGLPQPPRAEAGGAGGRGVGSKRGSNRKLRESGYTFRYPTFREGYAALLGGPGA</sequence>
<dbReference type="Pfam" id="PF01370">
    <property type="entry name" value="Epimerase"/>
    <property type="match status" value="1"/>
</dbReference>
<evidence type="ECO:0000256" key="1">
    <source>
        <dbReference type="SAM" id="MobiDB-lite"/>
    </source>
</evidence>
<evidence type="ECO:0000313" key="3">
    <source>
        <dbReference type="EMBL" id="MBK1726248.1"/>
    </source>
</evidence>
<dbReference type="InterPro" id="IPR001509">
    <property type="entry name" value="Epimerase_deHydtase"/>
</dbReference>
<protein>
    <submittedName>
        <fullName evidence="3">NAD(P)-dependent oxidoreductase</fullName>
    </submittedName>
</protein>
<feature type="compositionally biased region" description="Gly residues" evidence="1">
    <location>
        <begin position="251"/>
        <end position="260"/>
    </location>
</feature>
<name>A0ABS1E428_9GAMM</name>
<dbReference type="SUPFAM" id="SSF51735">
    <property type="entry name" value="NAD(P)-binding Rossmann-fold domains"/>
    <property type="match status" value="1"/>
</dbReference>
<organism evidence="3 4">
    <name type="scientific">Halorhodospira neutriphila</name>
    <dbReference type="NCBI Taxonomy" id="168379"/>
    <lineage>
        <taxon>Bacteria</taxon>
        <taxon>Pseudomonadati</taxon>
        <taxon>Pseudomonadota</taxon>
        <taxon>Gammaproteobacteria</taxon>
        <taxon>Chromatiales</taxon>
        <taxon>Ectothiorhodospiraceae</taxon>
        <taxon>Halorhodospira</taxon>
    </lineage>
</organism>
<dbReference type="Gene3D" id="3.40.50.720">
    <property type="entry name" value="NAD(P)-binding Rossmann-like Domain"/>
    <property type="match status" value="1"/>
</dbReference>
<dbReference type="PANTHER" id="PTHR48079">
    <property type="entry name" value="PROTEIN YEEZ"/>
    <property type="match status" value="1"/>
</dbReference>
<feature type="domain" description="NAD-dependent epimerase/dehydratase" evidence="2">
    <location>
        <begin position="16"/>
        <end position="203"/>
    </location>
</feature>
<accession>A0ABS1E428</accession>
<reference evidence="3 4" key="1">
    <citation type="journal article" date="2020" name="Microorganisms">
        <title>Osmotic Adaptation and Compatible Solute Biosynthesis of Phototrophic Bacteria as Revealed from Genome Analyses.</title>
        <authorList>
            <person name="Imhoff J.F."/>
            <person name="Rahn T."/>
            <person name="Kunzel S."/>
            <person name="Keller A."/>
            <person name="Neulinger S.C."/>
        </authorList>
    </citation>
    <scope>NUCLEOTIDE SEQUENCE [LARGE SCALE GENOMIC DNA]</scope>
    <source>
        <strain evidence="3 4">DSM 15116</strain>
    </source>
</reference>